<feature type="compositionally biased region" description="Polar residues" evidence="7">
    <location>
        <begin position="99"/>
        <end position="113"/>
    </location>
</feature>
<dbReference type="AlphaFoldDB" id="A0AAU9JXM5"/>
<dbReference type="EC" id="3.4.19.12" evidence="2"/>
<evidence type="ECO:0000313" key="8">
    <source>
        <dbReference type="EMBL" id="CAG9330739.1"/>
    </source>
</evidence>
<dbReference type="CDD" id="cd22749">
    <property type="entry name" value="Otubain_C65"/>
    <property type="match status" value="1"/>
</dbReference>
<comment type="catalytic activity">
    <reaction evidence="1">
        <text>Thiol-dependent hydrolysis of ester, thioester, amide, peptide and isopeptide bonds formed by the C-terminal Gly of ubiquitin (a 76-residue protein attached to proteins as an intracellular targeting signal).</text>
        <dbReference type="EC" id="3.4.19.12"/>
    </reaction>
</comment>
<feature type="region of interest" description="Disordered" evidence="7">
    <location>
        <begin position="1"/>
        <end position="115"/>
    </location>
</feature>
<proteinExistence type="predicted"/>
<evidence type="ECO:0000256" key="7">
    <source>
        <dbReference type="SAM" id="MobiDB-lite"/>
    </source>
</evidence>
<evidence type="ECO:0000256" key="6">
    <source>
        <dbReference type="ARBA" id="ARBA00022807"/>
    </source>
</evidence>
<evidence type="ECO:0000256" key="3">
    <source>
        <dbReference type="ARBA" id="ARBA00022670"/>
    </source>
</evidence>
<evidence type="ECO:0000313" key="9">
    <source>
        <dbReference type="Proteomes" id="UP001162131"/>
    </source>
</evidence>
<feature type="region of interest" description="Disordered" evidence="7">
    <location>
        <begin position="134"/>
        <end position="175"/>
    </location>
</feature>
<dbReference type="InterPro" id="IPR042468">
    <property type="entry name" value="Peptidase_C65_otubain_sub1"/>
</dbReference>
<feature type="compositionally biased region" description="Basic and acidic residues" evidence="7">
    <location>
        <begin position="164"/>
        <end position="175"/>
    </location>
</feature>
<feature type="compositionally biased region" description="Polar residues" evidence="7">
    <location>
        <begin position="45"/>
        <end position="55"/>
    </location>
</feature>
<keyword evidence="4" id="KW-0833">Ubl conjugation pathway</keyword>
<comment type="caution">
    <text evidence="8">The sequence shown here is derived from an EMBL/GenBank/DDBJ whole genome shotgun (WGS) entry which is preliminary data.</text>
</comment>
<dbReference type="Pfam" id="PF10275">
    <property type="entry name" value="Peptidase_C65"/>
    <property type="match status" value="1"/>
</dbReference>
<keyword evidence="9" id="KW-1185">Reference proteome</keyword>
<evidence type="ECO:0000256" key="1">
    <source>
        <dbReference type="ARBA" id="ARBA00000707"/>
    </source>
</evidence>
<evidence type="ECO:0000256" key="2">
    <source>
        <dbReference type="ARBA" id="ARBA00012759"/>
    </source>
</evidence>
<dbReference type="Proteomes" id="UP001162131">
    <property type="component" value="Unassembled WGS sequence"/>
</dbReference>
<keyword evidence="6" id="KW-0788">Thiol protease</keyword>
<gene>
    <name evidence="8" type="ORF">BSTOLATCC_MIC52154</name>
</gene>
<evidence type="ECO:0000256" key="4">
    <source>
        <dbReference type="ARBA" id="ARBA00022786"/>
    </source>
</evidence>
<accession>A0AAU9JXM5</accession>
<name>A0AAU9JXM5_9CILI</name>
<sequence>MKQARLKPKQGSIRNPKSSVNKEVPLVHKVDFQTSQPIKKHCPQSARSDFQNPLSMQKFPKKADNSLGPPNRIHDQEVIQSNPCFGEASQDGKEFVESSPYSSDASQKSSENSEAGLKMAAFPEIIEEISEIVENNAKPQKLVERKNKSPVAKNAAFKPLNLQKDSKDKEKDSNYEEIHQKEAEIKVENSKFSELSSKTLQLVKKDSKNPDKYQQSLQIRSQHQKILDYVDPSKIPDKIDSIPMTESVEVDNIEDLSKPQIIISIKPLNFEMNSEKYPETVTPYWIPIDEMKQISIYSKSFQRNVEELKNRGFIGWKRSRGDGNCYYRAIMNNYVRLIFEVHRSVHFATRFLTLIENITIDRPGFSERKKIFINIIDYLRRIKALNPIQAFVEFNKFTQDQEFDKLNFEIGRAIAAQTLIDKKDDPLYQPFIFEDLDFLIEEILKHGEEAGDLALMMLPLGLNIQIQIFSFFDRELALTKYPEEFKETAESLPPICVVRRSGHYDILCSNKELDGNMYDFNTGCYSFIIENNKKLQAV</sequence>
<feature type="compositionally biased region" description="Polar residues" evidence="7">
    <location>
        <begin position="12"/>
        <end position="21"/>
    </location>
</feature>
<dbReference type="Gene3D" id="1.20.1300.20">
    <property type="entry name" value="Peptidase C65 Otubain, subdomain 2"/>
    <property type="match status" value="1"/>
</dbReference>
<dbReference type="Gene3D" id="3.30.200.60">
    <property type="entry name" value="Peptidase C65 Otubain, subdomain 1"/>
    <property type="match status" value="1"/>
</dbReference>
<reference evidence="8" key="1">
    <citation type="submission" date="2021-09" db="EMBL/GenBank/DDBJ databases">
        <authorList>
            <consortium name="AG Swart"/>
            <person name="Singh M."/>
            <person name="Singh A."/>
            <person name="Seah K."/>
            <person name="Emmerich C."/>
        </authorList>
    </citation>
    <scope>NUCLEOTIDE SEQUENCE</scope>
    <source>
        <strain evidence="8">ATCC30299</strain>
    </source>
</reference>
<dbReference type="InterPro" id="IPR019400">
    <property type="entry name" value="Peptidase_C65_otubain"/>
</dbReference>
<dbReference type="InterPro" id="IPR038765">
    <property type="entry name" value="Papain-like_cys_pep_sf"/>
</dbReference>
<organism evidence="8 9">
    <name type="scientific">Blepharisma stoltei</name>
    <dbReference type="NCBI Taxonomy" id="1481888"/>
    <lineage>
        <taxon>Eukaryota</taxon>
        <taxon>Sar</taxon>
        <taxon>Alveolata</taxon>
        <taxon>Ciliophora</taxon>
        <taxon>Postciliodesmatophora</taxon>
        <taxon>Heterotrichea</taxon>
        <taxon>Heterotrichida</taxon>
        <taxon>Blepharismidae</taxon>
        <taxon>Blepharisma</taxon>
    </lineage>
</organism>
<dbReference type="SUPFAM" id="SSF54001">
    <property type="entry name" value="Cysteine proteinases"/>
    <property type="match status" value="1"/>
</dbReference>
<dbReference type="InterPro" id="IPR042467">
    <property type="entry name" value="Peptidase_C65_otubain_sub2"/>
</dbReference>
<dbReference type="GO" id="GO:0006508">
    <property type="term" value="P:proteolysis"/>
    <property type="evidence" value="ECO:0007669"/>
    <property type="project" value="UniProtKB-KW"/>
</dbReference>
<protein>
    <recommendedName>
        <fullName evidence="2">ubiquitinyl hydrolase 1</fullName>
        <ecNumber evidence="2">3.4.19.12</ecNumber>
    </recommendedName>
</protein>
<dbReference type="GO" id="GO:0004843">
    <property type="term" value="F:cysteine-type deubiquitinase activity"/>
    <property type="evidence" value="ECO:0007669"/>
    <property type="project" value="UniProtKB-EC"/>
</dbReference>
<keyword evidence="3" id="KW-0645">Protease</keyword>
<dbReference type="EMBL" id="CAJZBQ010000052">
    <property type="protein sequence ID" value="CAG9330739.1"/>
    <property type="molecule type" value="Genomic_DNA"/>
</dbReference>
<evidence type="ECO:0000256" key="5">
    <source>
        <dbReference type="ARBA" id="ARBA00022801"/>
    </source>
</evidence>
<keyword evidence="5" id="KW-0378">Hydrolase</keyword>